<name>A0A0S4JFP7_BODSA</name>
<comment type="similarity">
    <text evidence="1">Belongs to the protein kinase superfamily. STE Ser/Thr protein kinase family. STE20 subfamily.</text>
</comment>
<dbReference type="Pfam" id="PF00069">
    <property type="entry name" value="Pkinase"/>
    <property type="match status" value="1"/>
</dbReference>
<dbReference type="GO" id="GO:0004674">
    <property type="term" value="F:protein serine/threonine kinase activity"/>
    <property type="evidence" value="ECO:0007669"/>
    <property type="project" value="UniProtKB-KW"/>
</dbReference>
<feature type="region of interest" description="Disordered" evidence="9">
    <location>
        <begin position="681"/>
        <end position="739"/>
    </location>
</feature>
<dbReference type="PROSITE" id="PS00108">
    <property type="entry name" value="PROTEIN_KINASE_ST"/>
    <property type="match status" value="1"/>
</dbReference>
<dbReference type="InterPro" id="IPR000719">
    <property type="entry name" value="Prot_kinase_dom"/>
</dbReference>
<evidence type="ECO:0000256" key="8">
    <source>
        <dbReference type="ARBA" id="ARBA00048679"/>
    </source>
</evidence>
<keyword evidence="6" id="KW-0067">ATP-binding</keyword>
<evidence type="ECO:0000256" key="7">
    <source>
        <dbReference type="ARBA" id="ARBA00047899"/>
    </source>
</evidence>
<protein>
    <submittedName>
        <fullName evidence="11">Protein kinase, putative</fullName>
    </submittedName>
</protein>
<keyword evidence="4" id="KW-0547">Nucleotide-binding</keyword>
<evidence type="ECO:0000256" key="4">
    <source>
        <dbReference type="ARBA" id="ARBA00022741"/>
    </source>
</evidence>
<accession>A0A0S4JFP7</accession>
<dbReference type="InterPro" id="IPR008271">
    <property type="entry name" value="Ser/Thr_kinase_AS"/>
</dbReference>
<dbReference type="GO" id="GO:0005524">
    <property type="term" value="F:ATP binding"/>
    <property type="evidence" value="ECO:0007669"/>
    <property type="project" value="UniProtKB-KW"/>
</dbReference>
<comment type="catalytic activity">
    <reaction evidence="8">
        <text>L-seryl-[protein] + ATP = O-phospho-L-seryl-[protein] + ADP + H(+)</text>
        <dbReference type="Rhea" id="RHEA:17989"/>
        <dbReference type="Rhea" id="RHEA-COMP:9863"/>
        <dbReference type="Rhea" id="RHEA-COMP:11604"/>
        <dbReference type="ChEBI" id="CHEBI:15378"/>
        <dbReference type="ChEBI" id="CHEBI:29999"/>
        <dbReference type="ChEBI" id="CHEBI:30616"/>
        <dbReference type="ChEBI" id="CHEBI:83421"/>
        <dbReference type="ChEBI" id="CHEBI:456216"/>
        <dbReference type="EC" id="2.7.11.1"/>
    </reaction>
</comment>
<evidence type="ECO:0000256" key="1">
    <source>
        <dbReference type="ARBA" id="ARBA00008874"/>
    </source>
</evidence>
<keyword evidence="3" id="KW-0808">Transferase</keyword>
<evidence type="ECO:0000256" key="3">
    <source>
        <dbReference type="ARBA" id="ARBA00022679"/>
    </source>
</evidence>
<evidence type="ECO:0000256" key="9">
    <source>
        <dbReference type="SAM" id="MobiDB-lite"/>
    </source>
</evidence>
<proteinExistence type="inferred from homology"/>
<keyword evidence="5 11" id="KW-0418">Kinase</keyword>
<dbReference type="PANTHER" id="PTHR48012">
    <property type="entry name" value="STERILE20-LIKE KINASE, ISOFORM B-RELATED"/>
    <property type="match status" value="1"/>
</dbReference>
<gene>
    <name evidence="11" type="ORF">BSAL_18515</name>
</gene>
<comment type="catalytic activity">
    <reaction evidence="7">
        <text>L-threonyl-[protein] + ATP = O-phospho-L-threonyl-[protein] + ADP + H(+)</text>
        <dbReference type="Rhea" id="RHEA:46608"/>
        <dbReference type="Rhea" id="RHEA-COMP:11060"/>
        <dbReference type="Rhea" id="RHEA-COMP:11605"/>
        <dbReference type="ChEBI" id="CHEBI:15378"/>
        <dbReference type="ChEBI" id="CHEBI:30013"/>
        <dbReference type="ChEBI" id="CHEBI:30616"/>
        <dbReference type="ChEBI" id="CHEBI:61977"/>
        <dbReference type="ChEBI" id="CHEBI:456216"/>
        <dbReference type="EC" id="2.7.11.1"/>
    </reaction>
</comment>
<reference evidence="12" key="1">
    <citation type="submission" date="2015-09" db="EMBL/GenBank/DDBJ databases">
        <authorList>
            <consortium name="Pathogen Informatics"/>
        </authorList>
    </citation>
    <scope>NUCLEOTIDE SEQUENCE [LARGE SCALE GENOMIC DNA]</scope>
    <source>
        <strain evidence="12">Lake Konstanz</strain>
    </source>
</reference>
<evidence type="ECO:0000313" key="12">
    <source>
        <dbReference type="Proteomes" id="UP000051952"/>
    </source>
</evidence>
<dbReference type="EMBL" id="CYKH01001692">
    <property type="protein sequence ID" value="CUG88961.1"/>
    <property type="molecule type" value="Genomic_DNA"/>
</dbReference>
<sequence length="762" mass="82115">MPFDLVADEPSDIVKEIEVLSGVDSPFCVQYYGAFFHDGVAAVGGPSLQGGAASSSVAAFSSSPSVCIVQQLIEGGSVLDLLETLRSQTSIHQTESVQQLRAGRTPPQSSTPVALSATSTAAPIMSDEQIASVVVDVLHALVYLHDQSRIVHRDIKCANILLSVTDGRCRLCDFGTGAKKETASDQRRTTIGTPGWMAPEVWSGSMQHSFPADIWTLGATVLEMCLRTSPSANPLFSQYITVVSQISCSYVPSSSSSAASSSGPATFMKASLPMGGGPSNGGGGVGKTFSDLEPLMNSPLLFDFVACCLRRDPSQRPPARHLLMHPFLMENGMTTGSPRKVALVKRMADQLLTSAAAANNAMNADLQSPLTDMRNTTIGTTNYALGGTMDPKHIPKQPRVLDGSGRLIGQKKNAAESISVQHLFDHGLDNAIRNQSSMGISDANFDSGVPICPPLLATMWTSEPFRVGGPAAPSTTPKAPFSQKQQSVASSQCGVFSDVMSPATADARVTMQRVFSIYRSLGGSQTAASTVENFQEPYSMKELQSSNVSFEHHERLMDRLLQGLHSVENLHHDINDLRSRQHRPMQRDPSVPVAPEDSFSLRACQWMTSFLLTNHEDSDNMQHMFEYFEELQQNPFRHHYRLKGRRGETVGYAANNNNNHHVGAGGRLSALTMMRKVSGSALGPTATTADGHSLLPGTRPMSSTEQILSTPSVPVYNPPPVSLASSAAGQHHQQQQPSMADPAATLFNRWLGEQKQRTWAQL</sequence>
<dbReference type="Proteomes" id="UP000051952">
    <property type="component" value="Unassembled WGS sequence"/>
</dbReference>
<evidence type="ECO:0000256" key="6">
    <source>
        <dbReference type="ARBA" id="ARBA00022840"/>
    </source>
</evidence>
<evidence type="ECO:0000259" key="10">
    <source>
        <dbReference type="PROSITE" id="PS50011"/>
    </source>
</evidence>
<dbReference type="PANTHER" id="PTHR48012:SF10">
    <property type="entry name" value="FI20177P1"/>
    <property type="match status" value="1"/>
</dbReference>
<evidence type="ECO:0000256" key="2">
    <source>
        <dbReference type="ARBA" id="ARBA00022527"/>
    </source>
</evidence>
<dbReference type="Gene3D" id="1.10.510.10">
    <property type="entry name" value="Transferase(Phosphotransferase) domain 1"/>
    <property type="match status" value="1"/>
</dbReference>
<dbReference type="AlphaFoldDB" id="A0A0S4JFP7"/>
<dbReference type="SUPFAM" id="SSF56112">
    <property type="entry name" value="Protein kinase-like (PK-like)"/>
    <property type="match status" value="1"/>
</dbReference>
<dbReference type="PROSITE" id="PS50011">
    <property type="entry name" value="PROTEIN_KINASE_DOM"/>
    <property type="match status" value="1"/>
</dbReference>
<dbReference type="InterPro" id="IPR050629">
    <property type="entry name" value="STE20/SPS1-PAK"/>
</dbReference>
<keyword evidence="2" id="KW-0723">Serine/threonine-protein kinase</keyword>
<dbReference type="OrthoDB" id="10252354at2759"/>
<evidence type="ECO:0000256" key="5">
    <source>
        <dbReference type="ARBA" id="ARBA00022777"/>
    </source>
</evidence>
<dbReference type="InterPro" id="IPR011009">
    <property type="entry name" value="Kinase-like_dom_sf"/>
</dbReference>
<feature type="domain" description="Protein kinase" evidence="10">
    <location>
        <begin position="1"/>
        <end position="328"/>
    </location>
</feature>
<dbReference type="SMART" id="SM00220">
    <property type="entry name" value="S_TKc"/>
    <property type="match status" value="1"/>
</dbReference>
<organism evidence="11 12">
    <name type="scientific">Bodo saltans</name>
    <name type="common">Flagellated protozoan</name>
    <dbReference type="NCBI Taxonomy" id="75058"/>
    <lineage>
        <taxon>Eukaryota</taxon>
        <taxon>Discoba</taxon>
        <taxon>Euglenozoa</taxon>
        <taxon>Kinetoplastea</taxon>
        <taxon>Metakinetoplastina</taxon>
        <taxon>Eubodonida</taxon>
        <taxon>Bodonidae</taxon>
        <taxon>Bodo</taxon>
    </lineage>
</organism>
<keyword evidence="12" id="KW-1185">Reference proteome</keyword>
<evidence type="ECO:0000313" key="11">
    <source>
        <dbReference type="EMBL" id="CUG88961.1"/>
    </source>
</evidence>
<dbReference type="GO" id="GO:0005737">
    <property type="term" value="C:cytoplasm"/>
    <property type="evidence" value="ECO:0007669"/>
    <property type="project" value="TreeGrafter"/>
</dbReference>
<dbReference type="VEuPathDB" id="TriTrypDB:BSAL_18515"/>